<name>A0A4Z1PEH7_9PEZI</name>
<evidence type="ECO:0000259" key="9">
    <source>
        <dbReference type="PROSITE" id="PS51352"/>
    </source>
</evidence>
<feature type="domain" description="Thioredoxin" evidence="9">
    <location>
        <begin position="34"/>
        <end position="176"/>
    </location>
</feature>
<evidence type="ECO:0000256" key="7">
    <source>
        <dbReference type="SAM" id="MobiDB-lite"/>
    </source>
</evidence>
<evidence type="ECO:0000256" key="1">
    <source>
        <dbReference type="ARBA" id="ARBA00004389"/>
    </source>
</evidence>
<dbReference type="CDD" id="cd02961">
    <property type="entry name" value="PDI_a_family"/>
    <property type="match status" value="1"/>
</dbReference>
<evidence type="ECO:0000256" key="8">
    <source>
        <dbReference type="SAM" id="SignalP"/>
    </source>
</evidence>
<evidence type="ECO:0000256" key="4">
    <source>
        <dbReference type="ARBA" id="ARBA00023136"/>
    </source>
</evidence>
<dbReference type="Gene3D" id="3.40.30.10">
    <property type="entry name" value="Glutaredoxin"/>
    <property type="match status" value="2"/>
</dbReference>
<reference evidence="10 11" key="1">
    <citation type="submission" date="2019-04" db="EMBL/GenBank/DDBJ databases">
        <title>High contiguity whole genome sequence and gene annotation resource for two Venturia nashicola isolates.</title>
        <authorList>
            <person name="Prokchorchik M."/>
            <person name="Won K."/>
            <person name="Lee Y."/>
            <person name="Choi E.D."/>
            <person name="Segonzac C."/>
            <person name="Sohn K.H."/>
        </authorList>
    </citation>
    <scope>NUCLEOTIDE SEQUENCE [LARGE SCALE GENOMIC DNA]</scope>
    <source>
        <strain evidence="10 11">PRI2</strain>
    </source>
</reference>
<comment type="caution">
    <text evidence="10">The sequence shown here is derived from an EMBL/GenBank/DDBJ whole genome shotgun (WGS) entry which is preliminary data.</text>
</comment>
<keyword evidence="3" id="KW-1133">Transmembrane helix</keyword>
<organism evidence="10 11">
    <name type="scientific">Venturia nashicola</name>
    <dbReference type="NCBI Taxonomy" id="86259"/>
    <lineage>
        <taxon>Eukaryota</taxon>
        <taxon>Fungi</taxon>
        <taxon>Dikarya</taxon>
        <taxon>Ascomycota</taxon>
        <taxon>Pezizomycotina</taxon>
        <taxon>Dothideomycetes</taxon>
        <taxon>Pleosporomycetidae</taxon>
        <taxon>Venturiales</taxon>
        <taxon>Venturiaceae</taxon>
        <taxon>Venturia</taxon>
    </lineage>
</organism>
<dbReference type="OrthoDB" id="72053at2759"/>
<feature type="domain" description="Thioredoxin" evidence="9">
    <location>
        <begin position="235"/>
        <end position="361"/>
    </location>
</feature>
<dbReference type="AlphaFoldDB" id="A0A4Z1PEH7"/>
<proteinExistence type="predicted"/>
<evidence type="ECO:0000256" key="3">
    <source>
        <dbReference type="ARBA" id="ARBA00022989"/>
    </source>
</evidence>
<dbReference type="PROSITE" id="PS00194">
    <property type="entry name" value="THIOREDOXIN_1"/>
    <property type="match status" value="1"/>
</dbReference>
<keyword evidence="2" id="KW-0812">Transmembrane</keyword>
<feature type="chain" id="PRO_5021432887" evidence="8">
    <location>
        <begin position="19"/>
        <end position="714"/>
    </location>
</feature>
<dbReference type="InterPro" id="IPR052250">
    <property type="entry name" value="PDI_TMX3"/>
</dbReference>
<dbReference type="PROSITE" id="PS51352">
    <property type="entry name" value="THIOREDOXIN_2"/>
    <property type="match status" value="2"/>
</dbReference>
<evidence type="ECO:0000313" key="10">
    <source>
        <dbReference type="EMBL" id="TID23646.1"/>
    </source>
</evidence>
<feature type="region of interest" description="Disordered" evidence="7">
    <location>
        <begin position="181"/>
        <end position="224"/>
    </location>
</feature>
<keyword evidence="10" id="KW-0413">Isomerase</keyword>
<keyword evidence="6" id="KW-0175">Coiled coil</keyword>
<dbReference type="InterPro" id="IPR017937">
    <property type="entry name" value="Thioredoxin_CS"/>
</dbReference>
<dbReference type="GO" id="GO:0005789">
    <property type="term" value="C:endoplasmic reticulum membrane"/>
    <property type="evidence" value="ECO:0007669"/>
    <property type="project" value="UniProtKB-SubCell"/>
</dbReference>
<evidence type="ECO:0000256" key="2">
    <source>
        <dbReference type="ARBA" id="ARBA00022692"/>
    </source>
</evidence>
<dbReference type="PANTHER" id="PTHR46426:SF1">
    <property type="entry name" value="PROTEIN DISULFIDE-ISOMERASE TMX3"/>
    <property type="match status" value="1"/>
</dbReference>
<evidence type="ECO:0000256" key="5">
    <source>
        <dbReference type="ARBA" id="ARBA00045246"/>
    </source>
</evidence>
<dbReference type="STRING" id="86259.A0A4Z1PEH7"/>
<evidence type="ECO:0000313" key="11">
    <source>
        <dbReference type="Proteomes" id="UP000298493"/>
    </source>
</evidence>
<keyword evidence="11" id="KW-1185">Reference proteome</keyword>
<accession>A0A4Z1PEH7</accession>
<feature type="compositionally biased region" description="Basic and acidic residues" evidence="7">
    <location>
        <begin position="202"/>
        <end position="224"/>
    </location>
</feature>
<dbReference type="SUPFAM" id="SSF52833">
    <property type="entry name" value="Thioredoxin-like"/>
    <property type="match status" value="3"/>
</dbReference>
<comment type="function">
    <text evidence="5">Probable disulfide isomerase, which participates in the folding of proteins containing disulfide bonds. May act as a dithiol oxidase. Acts as a regulator of endoplasmic reticulum-mitochondria contact sites via its ability to regulate redox signals.</text>
</comment>
<comment type="subcellular location">
    <subcellularLocation>
        <location evidence="1">Endoplasmic reticulum membrane</location>
        <topology evidence="1">Single-pass membrane protein</topology>
    </subcellularLocation>
</comment>
<protein>
    <submittedName>
        <fullName evidence="10">Putative disulfide isomerase</fullName>
    </submittedName>
</protein>
<dbReference type="InterPro" id="IPR013766">
    <property type="entry name" value="Thioredoxin_domain"/>
</dbReference>
<dbReference type="EMBL" id="SNSC02000006">
    <property type="protein sequence ID" value="TID23646.1"/>
    <property type="molecule type" value="Genomic_DNA"/>
</dbReference>
<dbReference type="GO" id="GO:0016853">
    <property type="term" value="F:isomerase activity"/>
    <property type="evidence" value="ECO:0007669"/>
    <property type="project" value="UniProtKB-KW"/>
</dbReference>
<dbReference type="Proteomes" id="UP000298493">
    <property type="component" value="Unassembled WGS sequence"/>
</dbReference>
<gene>
    <name evidence="10" type="ORF">E6O75_ATG03282</name>
</gene>
<feature type="signal peptide" evidence="8">
    <location>
        <begin position="1"/>
        <end position="18"/>
    </location>
</feature>
<feature type="coiled-coil region" evidence="6">
    <location>
        <begin position="531"/>
        <end position="566"/>
    </location>
</feature>
<sequence length="714" mass="79846">MRFSWLLPVITLASPILAIPENASPKPAELDDAAPKPTKFNGIEVPPLKELDGPTYTEDIKQGYWFIEHFSPWCGHCKAQAPILQTLYEFYYTLDPLASQKKPDTDKESQDLNSFTRFYNFKFAKLDCIAFGTACSEVNVHSYPTLILYKDGKEVKRKIGTQTMRELSQWVEEILESIRPGSRPKEGPVLPSVGAASVDSGAKPKDPVSKDKDPEAGKKAGEEHNAVAATATATLPAAAKMTQALAKPKETANPSGKSVILTAESFQKLVTTTRDPWFIKFYTPWCGHCQAMAPGWASMAREMQGSLNIGEVNCDVEKRLCKDVRAKGYPTLLFFRGGERVEYNGLRGVGDLIAFSKKAIDIGSGVTDVDQKTFEKLEETEDVLFVYFYDHATTTEDFSAVERLTLSLIGHAKLVKTNDPALAKRYGISTWPRLAVSRSGKASYYPHLAPKDMRDFRKVLNWMKGVWQPIVPELTASNAREIMDHKVVVLGILSRERSDEFLVAKREIKNAALEWMDREAHAVKLERQELRDAKQLRIEEAEDRNNEKALRAAKAIRINMKDVERRDVGFAWVDGVFWERWIRTTYGIDVKDGERVVINDEENRRYWDQTSTGNPIVPSRTSILETLPKTLKNPPSLTPKSSNTAFFHIFWTIKTTWSRHPWLSSIGLITACGVAVILGKKARRRAGGGAIWLDEKGGPFGGILGNTGASGKTD</sequence>
<dbReference type="PANTHER" id="PTHR46426">
    <property type="entry name" value="PROTEIN DISULFIDE-ISOMERASE TMX3"/>
    <property type="match status" value="1"/>
</dbReference>
<dbReference type="Pfam" id="PF00085">
    <property type="entry name" value="Thioredoxin"/>
    <property type="match status" value="2"/>
</dbReference>
<keyword evidence="4" id="KW-0472">Membrane</keyword>
<dbReference type="InterPro" id="IPR036249">
    <property type="entry name" value="Thioredoxin-like_sf"/>
</dbReference>
<evidence type="ECO:0000256" key="6">
    <source>
        <dbReference type="SAM" id="Coils"/>
    </source>
</evidence>
<keyword evidence="8" id="KW-0732">Signal</keyword>